<keyword evidence="2" id="KW-0808">Transferase</keyword>
<sequence>MPRNSSMAKPNLHVVLFPFPAHGHISPHLNLAARLHQYHSNLTITLVSTPHNIAVIRSSLHPTSRLQLHSLPFRPADHGLQTDSESTEDLPSDQFENFFFSRQSPSAQPLIILSLRFPSNLPYASSQICSWGVHSTLLGTSAFGGAVYLSLLMNLPHNYSDSDPFTLPEYPELSTLYKTDAVLINTSEYLDLVGLVMLKKTLNLPVIPIGPLVGSPYSPILSSENECKIIECHKSIGAFLSHCGWNSVLESLNSGVPIIGWPLGGDQPFNVTILVKLGVCVEVARGNLETSEVEKEKVADAVQMVMSDNEKGRDMREKAKEISKMLKGEWKDESCSSAKGLAEFLKLIETVNVCRAL</sequence>
<dbReference type="EMBL" id="JAMRDG010000001">
    <property type="protein sequence ID" value="KAJ3706347.1"/>
    <property type="molecule type" value="Genomic_DNA"/>
</dbReference>
<dbReference type="GO" id="GO:0035251">
    <property type="term" value="F:UDP-glucosyltransferase activity"/>
    <property type="evidence" value="ECO:0007669"/>
    <property type="project" value="TreeGrafter"/>
</dbReference>
<dbReference type="Proteomes" id="UP001210211">
    <property type="component" value="Unassembled WGS sequence"/>
</dbReference>
<dbReference type="SUPFAM" id="SSF53756">
    <property type="entry name" value="UDP-Glycosyltransferase/glycogen phosphorylase"/>
    <property type="match status" value="1"/>
</dbReference>
<dbReference type="PANTHER" id="PTHR48047">
    <property type="entry name" value="GLYCOSYLTRANSFERASE"/>
    <property type="match status" value="1"/>
</dbReference>
<dbReference type="CDD" id="cd03784">
    <property type="entry name" value="GT1_Gtf-like"/>
    <property type="match status" value="1"/>
</dbReference>
<dbReference type="AlphaFoldDB" id="A0AAD6EYV8"/>
<reference evidence="3 4" key="1">
    <citation type="journal article" date="2022" name="Cell">
        <title>Repeat-based holocentromeres influence genome architecture and karyotype evolution.</title>
        <authorList>
            <person name="Hofstatter P.G."/>
            <person name="Thangavel G."/>
            <person name="Lux T."/>
            <person name="Neumann P."/>
            <person name="Vondrak T."/>
            <person name="Novak P."/>
            <person name="Zhang M."/>
            <person name="Costa L."/>
            <person name="Castellani M."/>
            <person name="Scott A."/>
            <person name="Toegelov H."/>
            <person name="Fuchs J."/>
            <person name="Mata-Sucre Y."/>
            <person name="Dias Y."/>
            <person name="Vanzela A.L.L."/>
            <person name="Huettel B."/>
            <person name="Almeida C.C.S."/>
            <person name="Simkova H."/>
            <person name="Souza G."/>
            <person name="Pedrosa-Harand A."/>
            <person name="Macas J."/>
            <person name="Mayer K.F.X."/>
            <person name="Houben A."/>
            <person name="Marques A."/>
        </authorList>
    </citation>
    <scope>NUCLEOTIDE SEQUENCE [LARGE SCALE GENOMIC DNA]</scope>
    <source>
        <strain evidence="3">RhyTen1mFocal</strain>
    </source>
</reference>
<dbReference type="Pfam" id="PF00201">
    <property type="entry name" value="UDPGT"/>
    <property type="match status" value="1"/>
</dbReference>
<evidence type="ECO:0000313" key="3">
    <source>
        <dbReference type="EMBL" id="KAJ3706347.1"/>
    </source>
</evidence>
<evidence type="ECO:0000256" key="1">
    <source>
        <dbReference type="ARBA" id="ARBA00009995"/>
    </source>
</evidence>
<evidence type="ECO:0000256" key="2">
    <source>
        <dbReference type="ARBA" id="ARBA00022679"/>
    </source>
</evidence>
<dbReference type="InterPro" id="IPR002213">
    <property type="entry name" value="UDP_glucos_trans"/>
</dbReference>
<dbReference type="Gene3D" id="3.40.50.2000">
    <property type="entry name" value="Glycogen Phosphorylase B"/>
    <property type="match status" value="2"/>
</dbReference>
<dbReference type="PANTHER" id="PTHR48047:SF107">
    <property type="entry name" value="UDP-GLYCOSYLTRANSFERASE 92A1-LIKE"/>
    <property type="match status" value="1"/>
</dbReference>
<gene>
    <name evidence="3" type="ORF">LUZ61_010052</name>
</gene>
<comment type="caution">
    <text evidence="3">The sequence shown here is derived from an EMBL/GenBank/DDBJ whole genome shotgun (WGS) entry which is preliminary data.</text>
</comment>
<name>A0AAD6EYV8_9POAL</name>
<keyword evidence="4" id="KW-1185">Reference proteome</keyword>
<proteinExistence type="inferred from homology"/>
<comment type="similarity">
    <text evidence="1">Belongs to the UDP-glycosyltransferase family.</text>
</comment>
<evidence type="ECO:0000313" key="4">
    <source>
        <dbReference type="Proteomes" id="UP001210211"/>
    </source>
</evidence>
<accession>A0AAD6EYV8</accession>
<organism evidence="3 4">
    <name type="scientific">Rhynchospora tenuis</name>
    <dbReference type="NCBI Taxonomy" id="198213"/>
    <lineage>
        <taxon>Eukaryota</taxon>
        <taxon>Viridiplantae</taxon>
        <taxon>Streptophyta</taxon>
        <taxon>Embryophyta</taxon>
        <taxon>Tracheophyta</taxon>
        <taxon>Spermatophyta</taxon>
        <taxon>Magnoliopsida</taxon>
        <taxon>Liliopsida</taxon>
        <taxon>Poales</taxon>
        <taxon>Cyperaceae</taxon>
        <taxon>Cyperoideae</taxon>
        <taxon>Rhynchosporeae</taxon>
        <taxon>Rhynchospora</taxon>
    </lineage>
</organism>
<protein>
    <submittedName>
        <fullName evidence="3">Uncharacterized protein</fullName>
    </submittedName>
</protein>